<dbReference type="GO" id="GO:0017057">
    <property type="term" value="F:6-phosphogluconolactonase activity"/>
    <property type="evidence" value="ECO:0007669"/>
    <property type="project" value="UniProtKB-UniRule"/>
</dbReference>
<evidence type="ECO:0000256" key="2">
    <source>
        <dbReference type="ARBA" id="ARBA00002681"/>
    </source>
</evidence>
<sequence>MKRNIHVYPNKEKMVTATTERVVNEIGQAIQERGLCNMALAGGNTPREIYSMLAESTYRDRVDWDRLHLFWGDERMVPPEHEDSNFRMAKETLLDHVGIPDGNVHRIRGEVAPEQAAQEYAELLHNHFKEDSPCFDIILLGIGEDGHTASLFPGTDAVEECKLYTVAVFVSGLDTWRVTLTFPVLNAAREVLFLASGRSKSEIVQRIISIKQPAKEFPASMINPENGTIHWMLDSEAMVLINKNAREVMFP</sequence>
<dbReference type="GO" id="GO:0006098">
    <property type="term" value="P:pentose-phosphate shunt"/>
    <property type="evidence" value="ECO:0007669"/>
    <property type="project" value="InterPro"/>
</dbReference>
<comment type="caution">
    <text evidence="9">The sequence shown here is derived from an EMBL/GenBank/DDBJ whole genome shotgun (WGS) entry which is preliminary data.</text>
</comment>
<evidence type="ECO:0000256" key="5">
    <source>
        <dbReference type="ARBA" id="ARBA00013198"/>
    </source>
</evidence>
<comment type="pathway">
    <text evidence="3 7">Carbohydrate degradation; pentose phosphate pathway; D-ribulose 5-phosphate from D-glucose 6-phosphate (oxidative stage): step 2/3.</text>
</comment>
<dbReference type="InterPro" id="IPR039104">
    <property type="entry name" value="6PGL"/>
</dbReference>
<feature type="domain" description="Glucosamine/galactosamine-6-phosphate isomerase" evidence="8">
    <location>
        <begin position="10"/>
        <end position="231"/>
    </location>
</feature>
<dbReference type="CDD" id="cd01400">
    <property type="entry name" value="6PGL"/>
    <property type="match status" value="1"/>
</dbReference>
<dbReference type="AlphaFoldDB" id="A0A941W3B3"/>
<gene>
    <name evidence="7" type="primary">pgl</name>
    <name evidence="9" type="ORF">MAG551_01441</name>
</gene>
<protein>
    <recommendedName>
        <fullName evidence="6 7">6-phosphogluconolactonase</fullName>
        <shortName evidence="7">6PGL</shortName>
        <ecNumber evidence="5 7">3.1.1.31</ecNumber>
    </recommendedName>
</protein>
<evidence type="ECO:0000256" key="4">
    <source>
        <dbReference type="ARBA" id="ARBA00010662"/>
    </source>
</evidence>
<organism evidence="9 10">
    <name type="scientific">Candidatus Scalindua arabica</name>
    <dbReference type="NCBI Taxonomy" id="1127984"/>
    <lineage>
        <taxon>Bacteria</taxon>
        <taxon>Pseudomonadati</taxon>
        <taxon>Planctomycetota</taxon>
        <taxon>Candidatus Brocadiia</taxon>
        <taxon>Candidatus Brocadiales</taxon>
        <taxon>Candidatus Scalinduaceae</taxon>
        <taxon>Candidatus Scalindua</taxon>
    </lineage>
</organism>
<proteinExistence type="inferred from homology"/>
<comment type="function">
    <text evidence="2 7">Hydrolysis of 6-phosphogluconolactone to 6-phosphogluconate.</text>
</comment>
<evidence type="ECO:0000259" key="8">
    <source>
        <dbReference type="Pfam" id="PF01182"/>
    </source>
</evidence>
<dbReference type="PANTHER" id="PTHR11054">
    <property type="entry name" value="6-PHOSPHOGLUCONOLACTONASE"/>
    <property type="match status" value="1"/>
</dbReference>
<dbReference type="InterPro" id="IPR006148">
    <property type="entry name" value="Glc/Gal-6P_isomerase"/>
</dbReference>
<dbReference type="InterPro" id="IPR005900">
    <property type="entry name" value="6-phosphogluconolactonase_DevB"/>
</dbReference>
<evidence type="ECO:0000256" key="3">
    <source>
        <dbReference type="ARBA" id="ARBA00004961"/>
    </source>
</evidence>
<evidence type="ECO:0000256" key="7">
    <source>
        <dbReference type="RuleBase" id="RU365095"/>
    </source>
</evidence>
<dbReference type="NCBIfam" id="TIGR01198">
    <property type="entry name" value="pgl"/>
    <property type="match status" value="1"/>
</dbReference>
<dbReference type="SUPFAM" id="SSF100950">
    <property type="entry name" value="NagB/RpiA/CoA transferase-like"/>
    <property type="match status" value="1"/>
</dbReference>
<keyword evidence="7" id="KW-0378">Hydrolase</keyword>
<accession>A0A941W3B3</accession>
<comment type="similarity">
    <text evidence="4 7">Belongs to the glucosamine/galactosamine-6-phosphate isomerase family. 6-phosphogluconolactonase subfamily.</text>
</comment>
<name>A0A941W3B3_9BACT</name>
<dbReference type="Pfam" id="PF01182">
    <property type="entry name" value="Glucosamine_iso"/>
    <property type="match status" value="1"/>
</dbReference>
<comment type="catalytic activity">
    <reaction evidence="1 7">
        <text>6-phospho-D-glucono-1,5-lactone + H2O = 6-phospho-D-gluconate + H(+)</text>
        <dbReference type="Rhea" id="RHEA:12556"/>
        <dbReference type="ChEBI" id="CHEBI:15377"/>
        <dbReference type="ChEBI" id="CHEBI:15378"/>
        <dbReference type="ChEBI" id="CHEBI:57955"/>
        <dbReference type="ChEBI" id="CHEBI:58759"/>
        <dbReference type="EC" id="3.1.1.31"/>
    </reaction>
</comment>
<reference evidence="9" key="1">
    <citation type="journal article" date="2021" name="ISME J.">
        <title>Fine-scale metabolic discontinuity in a stratified prokaryote microbiome of a Red Sea deep halocline.</title>
        <authorList>
            <person name="Michoud G."/>
            <person name="Ngugi D.K."/>
            <person name="Barozzi A."/>
            <person name="Merlino G."/>
            <person name="Calleja M.L."/>
            <person name="Delgado-Huertas A."/>
            <person name="Moran X.A.G."/>
            <person name="Daffonchio D."/>
        </authorList>
    </citation>
    <scope>NUCLEOTIDE SEQUENCE</scope>
    <source>
        <strain evidence="9">SuakinDeep_MAG55_1</strain>
    </source>
</reference>
<dbReference type="Proteomes" id="UP000722750">
    <property type="component" value="Unassembled WGS sequence"/>
</dbReference>
<evidence type="ECO:0000256" key="1">
    <source>
        <dbReference type="ARBA" id="ARBA00000832"/>
    </source>
</evidence>
<dbReference type="PANTHER" id="PTHR11054:SF0">
    <property type="entry name" value="6-PHOSPHOGLUCONOLACTONASE"/>
    <property type="match status" value="1"/>
</dbReference>
<evidence type="ECO:0000313" key="10">
    <source>
        <dbReference type="Proteomes" id="UP000722750"/>
    </source>
</evidence>
<dbReference type="Gene3D" id="3.40.50.1360">
    <property type="match status" value="1"/>
</dbReference>
<dbReference type="GO" id="GO:0005975">
    <property type="term" value="P:carbohydrate metabolic process"/>
    <property type="evidence" value="ECO:0007669"/>
    <property type="project" value="UniProtKB-UniRule"/>
</dbReference>
<dbReference type="EC" id="3.1.1.31" evidence="5 7"/>
<evidence type="ECO:0000256" key="6">
    <source>
        <dbReference type="ARBA" id="ARBA00020337"/>
    </source>
</evidence>
<dbReference type="EMBL" id="JAANXD010000059">
    <property type="protein sequence ID" value="MBS1258382.1"/>
    <property type="molecule type" value="Genomic_DNA"/>
</dbReference>
<dbReference type="InterPro" id="IPR037171">
    <property type="entry name" value="NagB/RpiA_transferase-like"/>
</dbReference>
<evidence type="ECO:0000313" key="9">
    <source>
        <dbReference type="EMBL" id="MBS1258382.1"/>
    </source>
</evidence>